<evidence type="ECO:0000313" key="1">
    <source>
        <dbReference type="EMBL" id="KAK3710783.1"/>
    </source>
</evidence>
<protein>
    <submittedName>
        <fullName evidence="1">Uncharacterized protein</fullName>
    </submittedName>
</protein>
<keyword evidence="2" id="KW-1185">Reference proteome</keyword>
<dbReference type="Proteomes" id="UP001283361">
    <property type="component" value="Unassembled WGS sequence"/>
</dbReference>
<proteinExistence type="predicted"/>
<organism evidence="1 2">
    <name type="scientific">Elysia crispata</name>
    <name type="common">lettuce slug</name>
    <dbReference type="NCBI Taxonomy" id="231223"/>
    <lineage>
        <taxon>Eukaryota</taxon>
        <taxon>Metazoa</taxon>
        <taxon>Spiralia</taxon>
        <taxon>Lophotrochozoa</taxon>
        <taxon>Mollusca</taxon>
        <taxon>Gastropoda</taxon>
        <taxon>Heterobranchia</taxon>
        <taxon>Euthyneura</taxon>
        <taxon>Panpulmonata</taxon>
        <taxon>Sacoglossa</taxon>
        <taxon>Placobranchoidea</taxon>
        <taxon>Plakobranchidae</taxon>
        <taxon>Elysia</taxon>
    </lineage>
</organism>
<accession>A0AAE1CMB4</accession>
<evidence type="ECO:0000313" key="2">
    <source>
        <dbReference type="Proteomes" id="UP001283361"/>
    </source>
</evidence>
<gene>
    <name evidence="1" type="ORF">RRG08_007806</name>
</gene>
<reference evidence="1" key="1">
    <citation type="journal article" date="2023" name="G3 (Bethesda)">
        <title>A reference genome for the long-term kleptoplast-retaining sea slug Elysia crispata morphotype clarki.</title>
        <authorList>
            <person name="Eastman K.E."/>
            <person name="Pendleton A.L."/>
            <person name="Shaikh M.A."/>
            <person name="Suttiyut T."/>
            <person name="Ogas R."/>
            <person name="Tomko P."/>
            <person name="Gavelis G."/>
            <person name="Widhalm J.R."/>
            <person name="Wisecaver J.H."/>
        </authorList>
    </citation>
    <scope>NUCLEOTIDE SEQUENCE</scope>
    <source>
        <strain evidence="1">ECLA1</strain>
    </source>
</reference>
<dbReference type="EMBL" id="JAWDGP010007630">
    <property type="protein sequence ID" value="KAK3710783.1"/>
    <property type="molecule type" value="Genomic_DNA"/>
</dbReference>
<comment type="caution">
    <text evidence="1">The sequence shown here is derived from an EMBL/GenBank/DDBJ whole genome shotgun (WGS) entry which is preliminary data.</text>
</comment>
<dbReference type="AlphaFoldDB" id="A0AAE1CMB4"/>
<name>A0AAE1CMB4_9GAST</name>
<sequence length="218" mass="25259">MTEVGTVSRVEKMGFWKIDFRHCVYFRLKERETKLEDFDEINDAIYCAMNSTKLLGICIMRISKRKKTTSHGLRWNNSPIKEILQDSKRDGQMVKSLTASLVSRDEEERHQRNLNENEQLKKQIAEWTCSHPCHVSHLHRLRIHATHLRPVKRSRSTRYDGARQSSCMPWVWCGSSHNTLVIHWRIDAGREALSDGCVRTATSSEVPATRVLRQCGVG</sequence>